<keyword evidence="3" id="KW-0813">Transport</keyword>
<dbReference type="PANTHER" id="PTHR11388:SF100">
    <property type="entry name" value="SOLUTE CARRIER ORGANIC ANION TRANSPORTER FAMILY MEMBER 4A1"/>
    <property type="match status" value="1"/>
</dbReference>
<dbReference type="PANTHER" id="PTHR11388">
    <property type="entry name" value="ORGANIC ANION TRANSPORTER"/>
    <property type="match status" value="1"/>
</dbReference>
<keyword evidence="3" id="KW-1133">Transmembrane helix</keyword>
<feature type="transmembrane region" description="Helical" evidence="3">
    <location>
        <begin position="327"/>
        <end position="350"/>
    </location>
</feature>
<feature type="transmembrane region" description="Helical" evidence="3">
    <location>
        <begin position="43"/>
        <end position="68"/>
    </location>
</feature>
<keyword evidence="3" id="KW-0812">Transmembrane</keyword>
<evidence type="ECO:0000313" key="4">
    <source>
        <dbReference type="EMBL" id="CAB3979607.1"/>
    </source>
</evidence>
<evidence type="ECO:0000256" key="3">
    <source>
        <dbReference type="RuleBase" id="RU362056"/>
    </source>
</evidence>
<dbReference type="GO" id="GO:0005886">
    <property type="term" value="C:plasma membrane"/>
    <property type="evidence" value="ECO:0007669"/>
    <property type="project" value="UniProtKB-SubCell"/>
</dbReference>
<evidence type="ECO:0000256" key="2">
    <source>
        <dbReference type="ARBA" id="ARBA00023157"/>
    </source>
</evidence>
<evidence type="ECO:0000313" key="5">
    <source>
        <dbReference type="Proteomes" id="UP001152795"/>
    </source>
</evidence>
<dbReference type="InterPro" id="IPR020846">
    <property type="entry name" value="MFS_dom"/>
</dbReference>
<feature type="transmembrane region" description="Helical" evidence="3">
    <location>
        <begin position="174"/>
        <end position="200"/>
    </location>
</feature>
<keyword evidence="2" id="KW-1015">Disulfide bond</keyword>
<dbReference type="Proteomes" id="UP001152795">
    <property type="component" value="Unassembled WGS sequence"/>
</dbReference>
<reference evidence="4" key="1">
    <citation type="submission" date="2020-04" db="EMBL/GenBank/DDBJ databases">
        <authorList>
            <person name="Alioto T."/>
            <person name="Alioto T."/>
            <person name="Gomez Garrido J."/>
        </authorList>
    </citation>
    <scope>NUCLEOTIDE SEQUENCE</scope>
    <source>
        <strain evidence="4">A484AB</strain>
    </source>
</reference>
<accession>A0A7D9HCX4</accession>
<feature type="transmembrane region" description="Helical" evidence="3">
    <location>
        <begin position="584"/>
        <end position="610"/>
    </location>
</feature>
<organism evidence="4 5">
    <name type="scientific">Paramuricea clavata</name>
    <name type="common">Red gorgonian</name>
    <name type="synonym">Violescent sea-whip</name>
    <dbReference type="NCBI Taxonomy" id="317549"/>
    <lineage>
        <taxon>Eukaryota</taxon>
        <taxon>Metazoa</taxon>
        <taxon>Cnidaria</taxon>
        <taxon>Anthozoa</taxon>
        <taxon>Octocorallia</taxon>
        <taxon>Malacalcyonacea</taxon>
        <taxon>Plexauridae</taxon>
        <taxon>Paramuricea</taxon>
    </lineage>
</organism>
<dbReference type="Pfam" id="PF03137">
    <property type="entry name" value="OATP"/>
    <property type="match status" value="1"/>
</dbReference>
<feature type="transmembrane region" description="Helical" evidence="3">
    <location>
        <begin position="212"/>
        <end position="239"/>
    </location>
</feature>
<dbReference type="GO" id="GO:0006811">
    <property type="term" value="P:monoatomic ion transport"/>
    <property type="evidence" value="ECO:0007669"/>
    <property type="project" value="UniProtKB-KW"/>
</dbReference>
<sequence>MSFVERRLSSGEMNEQEKTVNEENKDEDLSWGWRSFRPRCLQWLNCSLGLLIVLALCGIVYGMTVNGFNYAAIPSLEKQFHLNSKQTGLMSSVNNISNMLLTIIVSFYGSFGNKPRWIGLSLTFVGFSLVLFSAPHFMIGRYEPPAAVHSSQFCSSDNSSRCEDSDSITFSWSYFIIFLLSQVIAGAGGAPIFSLCIAYLDENISPKHTSIFIAIYYVSGFLGPSIGFVIGGQLLSTYVDIDQPEGFDLSPKDQRWLGNWWIGSLVGAFVMFVVAFVIMGFPRQLPRAKAQREEAIKNKEIPAHDQKISGNIKDIIPATKRLVCNPVYVFQSLGVWAQVVLGAGVGPFLYKLIRIHYGATQALAGVGVGMIVGISSTCGTLIGSLFGSKTELKNSCKVAAKYCFFLQLVGMWMTFMFLVPGCNDINVPEQTQSSCNCDGVKYVPVCNYNTTYYSACHAGCPQQNSTSKIYKNCSSAFSSGNEQSELKLGVCDRGCKNVYIFLIGFTLLLSLSYLNDIPGKVVTMRSVPDNQRSYALGLQLVLWRALGSLPAPVIFGSFIDRSCILWRESCGQKGDCLAYKTGSVVYVIISSSLVLQALAIIFFLLCWYFACKSRADHDVHQNGGPSSVEGNGSVSNGSISWPKEHGVDNPVGVNEIICDEVETKF</sequence>
<evidence type="ECO:0000256" key="1">
    <source>
        <dbReference type="ARBA" id="ARBA00004141"/>
    </source>
</evidence>
<dbReference type="InterPro" id="IPR036259">
    <property type="entry name" value="MFS_trans_sf"/>
</dbReference>
<dbReference type="SUPFAM" id="SSF103473">
    <property type="entry name" value="MFS general substrate transporter"/>
    <property type="match status" value="1"/>
</dbReference>
<keyword evidence="3" id="KW-0406">Ion transport</keyword>
<dbReference type="InterPro" id="IPR004156">
    <property type="entry name" value="OATP"/>
</dbReference>
<name>A0A7D9HCX4_PARCT</name>
<comment type="similarity">
    <text evidence="3">Belongs to the organo anion transporter (TC 2.A.60) family.</text>
</comment>
<dbReference type="EMBL" id="CACRXK020000213">
    <property type="protein sequence ID" value="CAB3979607.1"/>
    <property type="molecule type" value="Genomic_DNA"/>
</dbReference>
<comment type="caution">
    <text evidence="4">The sequence shown here is derived from an EMBL/GenBank/DDBJ whole genome shotgun (WGS) entry which is preliminary data.</text>
</comment>
<feature type="transmembrane region" description="Helical" evidence="3">
    <location>
        <begin position="536"/>
        <end position="559"/>
    </location>
</feature>
<dbReference type="OrthoDB" id="5976368at2759"/>
<dbReference type="AlphaFoldDB" id="A0A7D9HCX4"/>
<protein>
    <recommendedName>
        <fullName evidence="3">Solute carrier organic anion transporter family member</fullName>
    </recommendedName>
</protein>
<gene>
    <name evidence="4" type="ORF">PACLA_8A085234</name>
</gene>
<keyword evidence="5" id="KW-1185">Reference proteome</keyword>
<proteinExistence type="inferred from homology"/>
<dbReference type="GO" id="GO:0022857">
    <property type="term" value="F:transmembrane transporter activity"/>
    <property type="evidence" value="ECO:0007669"/>
    <property type="project" value="InterPro"/>
</dbReference>
<feature type="transmembrane region" description="Helical" evidence="3">
    <location>
        <begin position="88"/>
        <end position="110"/>
    </location>
</feature>
<dbReference type="Gene3D" id="1.20.1250.20">
    <property type="entry name" value="MFS general substrate transporter like domains"/>
    <property type="match status" value="1"/>
</dbReference>
<feature type="transmembrane region" description="Helical" evidence="3">
    <location>
        <begin position="498"/>
        <end position="515"/>
    </location>
</feature>
<feature type="transmembrane region" description="Helical" evidence="3">
    <location>
        <begin position="259"/>
        <end position="281"/>
    </location>
</feature>
<feature type="transmembrane region" description="Helical" evidence="3">
    <location>
        <begin position="362"/>
        <end position="386"/>
    </location>
</feature>
<feature type="transmembrane region" description="Helical" evidence="3">
    <location>
        <begin position="117"/>
        <end position="139"/>
    </location>
</feature>
<dbReference type="NCBIfam" id="TIGR00805">
    <property type="entry name" value="oat"/>
    <property type="match status" value="1"/>
</dbReference>
<feature type="transmembrane region" description="Helical" evidence="3">
    <location>
        <begin position="398"/>
        <end position="419"/>
    </location>
</feature>
<keyword evidence="3" id="KW-0472">Membrane</keyword>
<comment type="subcellular location">
    <subcellularLocation>
        <location evidence="3">Cell membrane</location>
        <topology evidence="3">Multi-pass membrane protein</topology>
    </subcellularLocation>
    <subcellularLocation>
        <location evidence="1">Membrane</location>
        <topology evidence="1">Multi-pass membrane protein</topology>
    </subcellularLocation>
</comment>
<dbReference type="PROSITE" id="PS50850">
    <property type="entry name" value="MFS"/>
    <property type="match status" value="1"/>
</dbReference>